<accession>A5MZJ8</accession>
<dbReference type="InterPro" id="IPR013325">
    <property type="entry name" value="RNA_pol_sigma_r2"/>
</dbReference>
<dbReference type="InterPro" id="IPR025436">
    <property type="entry name" value="DUF4179"/>
</dbReference>
<dbReference type="Gene3D" id="2.60.40.1630">
    <property type="entry name" value="bacillus anthracis domain"/>
    <property type="match status" value="1"/>
</dbReference>
<organism evidence="5 6">
    <name type="scientific">Clostridium kluyveri (strain ATCC 8527 / DSM 555 / NBRC 12016 / NCIMB 10680 / K1)</name>
    <dbReference type="NCBI Taxonomy" id="431943"/>
    <lineage>
        <taxon>Bacteria</taxon>
        <taxon>Bacillati</taxon>
        <taxon>Bacillota</taxon>
        <taxon>Clostridia</taxon>
        <taxon>Eubacteriales</taxon>
        <taxon>Clostridiaceae</taxon>
        <taxon>Clostridium</taxon>
    </lineage>
</organism>
<keyword evidence="1" id="KW-0812">Transmembrane</keyword>
<dbReference type="KEGG" id="ckl:CKL_2282"/>
<dbReference type="STRING" id="431943.CKL_2282"/>
<evidence type="ECO:0000313" key="6">
    <source>
        <dbReference type="Proteomes" id="UP000002411"/>
    </source>
</evidence>
<dbReference type="GO" id="GO:0006352">
    <property type="term" value="P:DNA-templated transcription initiation"/>
    <property type="evidence" value="ECO:0007669"/>
    <property type="project" value="InterPro"/>
</dbReference>
<dbReference type="NCBIfam" id="TIGR02937">
    <property type="entry name" value="sigma70-ECF"/>
    <property type="match status" value="1"/>
</dbReference>
<evidence type="ECO:0000259" key="2">
    <source>
        <dbReference type="Pfam" id="PF04542"/>
    </source>
</evidence>
<dbReference type="Pfam" id="PF04542">
    <property type="entry name" value="Sigma70_r2"/>
    <property type="match status" value="1"/>
</dbReference>
<dbReference type="Pfam" id="PF13786">
    <property type="entry name" value="DUF4179"/>
    <property type="match status" value="1"/>
</dbReference>
<dbReference type="InterPro" id="IPR040680">
    <property type="entry name" value="DUF5643"/>
</dbReference>
<reference evidence="5 6" key="1">
    <citation type="journal article" date="2008" name="Proc. Natl. Acad. Sci. U.S.A.">
        <title>The genome of Clostridium kluyveri, a strict anaerobe with unique metabolic features.</title>
        <authorList>
            <person name="Seedorf H."/>
            <person name="Fricke W.F."/>
            <person name="Veith B."/>
            <person name="Brueggemann H."/>
            <person name="Liesegang H."/>
            <person name="Strittmatter A."/>
            <person name="Miethke M."/>
            <person name="Buckel W."/>
            <person name="Hinderberger J."/>
            <person name="Li F."/>
            <person name="Hagemeier C."/>
            <person name="Thauer R.K."/>
            <person name="Gottschalk G."/>
        </authorList>
    </citation>
    <scope>NUCLEOTIDE SEQUENCE [LARGE SCALE GENOMIC DNA]</scope>
    <source>
        <strain evidence="6">ATCC 8527 / DSM 555 / NCIMB 10680</strain>
    </source>
</reference>
<name>A5MZJ8_CLOK5</name>
<dbReference type="Pfam" id="PF18705">
    <property type="entry name" value="DUF5643"/>
    <property type="match status" value="1"/>
</dbReference>
<evidence type="ECO:0000259" key="3">
    <source>
        <dbReference type="Pfam" id="PF13786"/>
    </source>
</evidence>
<keyword evidence="6" id="KW-1185">Reference proteome</keyword>
<dbReference type="AlphaFoldDB" id="A5MZJ8"/>
<dbReference type="SUPFAM" id="SSF88946">
    <property type="entry name" value="Sigma2 domain of RNA polymerase sigma factors"/>
    <property type="match status" value="1"/>
</dbReference>
<dbReference type="eggNOG" id="COG1595">
    <property type="taxonomic scope" value="Bacteria"/>
</dbReference>
<dbReference type="RefSeq" id="WP_012102624.1">
    <property type="nucleotide sequence ID" value="NC_009706.1"/>
</dbReference>
<keyword evidence="1" id="KW-1133">Transmembrane helix</keyword>
<keyword evidence="1" id="KW-0472">Membrane</keyword>
<proteinExistence type="predicted"/>
<feature type="domain" description="DUF5643" evidence="4">
    <location>
        <begin position="348"/>
        <end position="453"/>
    </location>
</feature>
<protein>
    <submittedName>
        <fullName evidence="5">RNA polymerase sigma factor-related protein</fullName>
    </submittedName>
</protein>
<dbReference type="HOGENOM" id="CLU_035974_0_0_9"/>
<evidence type="ECO:0000259" key="4">
    <source>
        <dbReference type="Pfam" id="PF18705"/>
    </source>
</evidence>
<feature type="domain" description="RNA polymerase sigma-70 region 2" evidence="2">
    <location>
        <begin position="23"/>
        <end position="91"/>
    </location>
</feature>
<sequence>MKINENNFIDELKCRNEMALDYIYSKYLNLVYKIVLGILNDIATKEDIEECVSDIFIGVWKNISKYNPSVTSFNKWLIAVSKYKAIDYLRKFSKYQQTIELEENISMEKDSVEDKIIRNSQMTTFYEIIMNMNEVDYDLLNYVKVENYSIEDFELDEATSKRIKNNIKKKLNPNKIRKYIAVALLLISLGSFTIVNPTLATNIQNSIIQTMQMLRGDYTNYKKYTNNVNLSSYDKGVEFRVNEIVSDNNEIWISYSIISDKKIDEMVKNPNMGLIEFKINGKRLGGGYGESGEFVNNKRYDAVLELDTMRENITDTFYLDMDVKSIGELQGDWKFKIKVNKNDIQKETKSYEMNKNINLGEDTLFIKRISVSPISTSVEFKGALEKWHYFLLDDKGNEIKARGGSSDGSEGEMHFNSLINRNTKYLTFIPFEYNDNYKPDPRTYDIDKLPLELPQGNLGKLIVNNIERDNDTLKISYTAEGEIPITGSEGLCLFDEQGKLIEPENRFSTQEDPLNQYKFEMCFKGISQNKKYKIGTMGLENFYKINNAFRFTIELK</sequence>
<dbReference type="GO" id="GO:0003700">
    <property type="term" value="F:DNA-binding transcription factor activity"/>
    <property type="evidence" value="ECO:0007669"/>
    <property type="project" value="InterPro"/>
</dbReference>
<dbReference type="EMBL" id="CP000673">
    <property type="protein sequence ID" value="EDK34294.1"/>
    <property type="molecule type" value="Genomic_DNA"/>
</dbReference>
<feature type="domain" description="DUF4179" evidence="3">
    <location>
        <begin position="174"/>
        <end position="258"/>
    </location>
</feature>
<dbReference type="InterPro" id="IPR014284">
    <property type="entry name" value="RNA_pol_sigma-70_dom"/>
</dbReference>
<dbReference type="Gene3D" id="1.10.1740.10">
    <property type="match status" value="1"/>
</dbReference>
<evidence type="ECO:0000256" key="1">
    <source>
        <dbReference type="SAM" id="Phobius"/>
    </source>
</evidence>
<dbReference type="Proteomes" id="UP000002411">
    <property type="component" value="Chromosome"/>
</dbReference>
<dbReference type="InterPro" id="IPR007627">
    <property type="entry name" value="RNA_pol_sigma70_r2"/>
</dbReference>
<feature type="transmembrane region" description="Helical" evidence="1">
    <location>
        <begin position="179"/>
        <end position="199"/>
    </location>
</feature>
<evidence type="ECO:0000313" key="5">
    <source>
        <dbReference type="EMBL" id="EDK34294.1"/>
    </source>
</evidence>
<gene>
    <name evidence="5" type="ordered locus">CKL_2282</name>
</gene>